<evidence type="ECO:0008006" key="4">
    <source>
        <dbReference type="Google" id="ProtNLM"/>
    </source>
</evidence>
<gene>
    <name evidence="2" type="ORF">ACFO8M_11475</name>
</gene>
<keyword evidence="3" id="KW-1185">Reference proteome</keyword>
<evidence type="ECO:0000313" key="3">
    <source>
        <dbReference type="Proteomes" id="UP001595712"/>
    </source>
</evidence>
<organism evidence="2 3">
    <name type="scientific">Glycomyces rhizosphaerae</name>
    <dbReference type="NCBI Taxonomy" id="2054422"/>
    <lineage>
        <taxon>Bacteria</taxon>
        <taxon>Bacillati</taxon>
        <taxon>Actinomycetota</taxon>
        <taxon>Actinomycetes</taxon>
        <taxon>Glycomycetales</taxon>
        <taxon>Glycomycetaceae</taxon>
        <taxon>Glycomyces</taxon>
    </lineage>
</organism>
<protein>
    <recommendedName>
        <fullName evidence="4">Tetratricopeptide repeat protein</fullName>
    </recommendedName>
</protein>
<feature type="region of interest" description="Disordered" evidence="1">
    <location>
        <begin position="156"/>
        <end position="180"/>
    </location>
</feature>
<name>A0ABV7PWX3_9ACTN</name>
<comment type="caution">
    <text evidence="2">The sequence shown here is derived from an EMBL/GenBank/DDBJ whole genome shotgun (WGS) entry which is preliminary data.</text>
</comment>
<dbReference type="RefSeq" id="WP_387974882.1">
    <property type="nucleotide sequence ID" value="NZ_JBHRWO010000010.1"/>
</dbReference>
<accession>A0ABV7PWX3</accession>
<sequence length="180" mass="18826">MTETPADPIMEAIGRAVMAGQTGDKAAARATLLDLWAEIGVVGDPLHRCTLAHSMADLFEDAAQALAWDIRALDAADAATDERVQAHHAGLQIAGFYPSLHLNLADDYRRLGSFAAAEAHLDEADKSASHLPEGPYGDLILSGIKGVAAAIAARDTAPRPSAPGGRGLPLVGIHLSRRPK</sequence>
<reference evidence="3" key="1">
    <citation type="journal article" date="2019" name="Int. J. Syst. Evol. Microbiol.">
        <title>The Global Catalogue of Microorganisms (GCM) 10K type strain sequencing project: providing services to taxonomists for standard genome sequencing and annotation.</title>
        <authorList>
            <consortium name="The Broad Institute Genomics Platform"/>
            <consortium name="The Broad Institute Genome Sequencing Center for Infectious Disease"/>
            <person name="Wu L."/>
            <person name="Ma J."/>
        </authorList>
    </citation>
    <scope>NUCLEOTIDE SEQUENCE [LARGE SCALE GENOMIC DNA]</scope>
    <source>
        <strain evidence="3">CGMCC 4.7396</strain>
    </source>
</reference>
<dbReference type="EMBL" id="JBHRWO010000010">
    <property type="protein sequence ID" value="MFC3493104.1"/>
    <property type="molecule type" value="Genomic_DNA"/>
</dbReference>
<proteinExistence type="predicted"/>
<evidence type="ECO:0000256" key="1">
    <source>
        <dbReference type="SAM" id="MobiDB-lite"/>
    </source>
</evidence>
<evidence type="ECO:0000313" key="2">
    <source>
        <dbReference type="EMBL" id="MFC3493104.1"/>
    </source>
</evidence>
<dbReference type="Proteomes" id="UP001595712">
    <property type="component" value="Unassembled WGS sequence"/>
</dbReference>